<dbReference type="PANTHER" id="PTHR31465">
    <property type="entry name" value="PROTEIN RTA1-RELATED"/>
    <property type="match status" value="1"/>
</dbReference>
<feature type="transmembrane region" description="Helical" evidence="6">
    <location>
        <begin position="97"/>
        <end position="128"/>
    </location>
</feature>
<feature type="transmembrane region" description="Helical" evidence="6">
    <location>
        <begin position="174"/>
        <end position="196"/>
    </location>
</feature>
<comment type="caution">
    <text evidence="7">The sequence shown here is derived from an EMBL/GenBank/DDBJ whole genome shotgun (WGS) entry which is preliminary data.</text>
</comment>
<evidence type="ECO:0000256" key="3">
    <source>
        <dbReference type="ARBA" id="ARBA00022989"/>
    </source>
</evidence>
<feature type="transmembrane region" description="Helical" evidence="6">
    <location>
        <begin position="217"/>
        <end position="238"/>
    </location>
</feature>
<keyword evidence="2 6" id="KW-0812">Transmembrane</keyword>
<name>A0A9P6I0H4_9PEZI</name>
<accession>A0A9P6I0H4</accession>
<feature type="transmembrane region" description="Helical" evidence="6">
    <location>
        <begin position="140"/>
        <end position="162"/>
    </location>
</feature>
<evidence type="ECO:0000256" key="5">
    <source>
        <dbReference type="SAM" id="MobiDB-lite"/>
    </source>
</evidence>
<evidence type="ECO:0000256" key="4">
    <source>
        <dbReference type="ARBA" id="ARBA00023136"/>
    </source>
</evidence>
<dbReference type="Pfam" id="PF04479">
    <property type="entry name" value="RTA1"/>
    <property type="match status" value="1"/>
</dbReference>
<dbReference type="InterPro" id="IPR007568">
    <property type="entry name" value="RTA1"/>
</dbReference>
<feature type="transmembrane region" description="Helical" evidence="6">
    <location>
        <begin position="253"/>
        <end position="272"/>
    </location>
</feature>
<evidence type="ECO:0000256" key="1">
    <source>
        <dbReference type="ARBA" id="ARBA00004141"/>
    </source>
</evidence>
<dbReference type="Proteomes" id="UP000781932">
    <property type="component" value="Unassembled WGS sequence"/>
</dbReference>
<protein>
    <submittedName>
        <fullName evidence="7">Parasitic phase-specific protein PSP-1</fullName>
    </submittedName>
</protein>
<dbReference type="GO" id="GO:0000324">
    <property type="term" value="C:fungal-type vacuole"/>
    <property type="evidence" value="ECO:0007669"/>
    <property type="project" value="TreeGrafter"/>
</dbReference>
<dbReference type="EMBL" id="JAATWM020000023">
    <property type="protein sequence ID" value="KAF9875048.1"/>
    <property type="molecule type" value="Genomic_DNA"/>
</dbReference>
<organism evidence="7 8">
    <name type="scientific">Colletotrichum karsti</name>
    <dbReference type="NCBI Taxonomy" id="1095194"/>
    <lineage>
        <taxon>Eukaryota</taxon>
        <taxon>Fungi</taxon>
        <taxon>Dikarya</taxon>
        <taxon>Ascomycota</taxon>
        <taxon>Pezizomycotina</taxon>
        <taxon>Sordariomycetes</taxon>
        <taxon>Hypocreomycetidae</taxon>
        <taxon>Glomerellales</taxon>
        <taxon>Glomerellaceae</taxon>
        <taxon>Colletotrichum</taxon>
        <taxon>Colletotrichum boninense species complex</taxon>
    </lineage>
</organism>
<gene>
    <name evidence="7" type="ORF">CkaCkLH20_07314</name>
</gene>
<reference evidence="7" key="1">
    <citation type="submission" date="2020-03" db="EMBL/GenBank/DDBJ databases">
        <authorList>
            <person name="He L."/>
        </authorList>
    </citation>
    <scope>NUCLEOTIDE SEQUENCE</scope>
    <source>
        <strain evidence="7">CkLH20</strain>
    </source>
</reference>
<dbReference type="OrthoDB" id="4521223at2759"/>
<feature type="transmembrane region" description="Helical" evidence="6">
    <location>
        <begin position="67"/>
        <end position="85"/>
    </location>
</feature>
<feature type="region of interest" description="Disordered" evidence="5">
    <location>
        <begin position="284"/>
        <end position="319"/>
    </location>
</feature>
<dbReference type="RefSeq" id="XP_038744509.1">
    <property type="nucleotide sequence ID" value="XM_038890031.1"/>
</dbReference>
<keyword evidence="8" id="KW-1185">Reference proteome</keyword>
<evidence type="ECO:0000313" key="7">
    <source>
        <dbReference type="EMBL" id="KAF9875048.1"/>
    </source>
</evidence>
<evidence type="ECO:0000256" key="6">
    <source>
        <dbReference type="SAM" id="Phobius"/>
    </source>
</evidence>
<feature type="transmembrane region" description="Helical" evidence="6">
    <location>
        <begin position="40"/>
        <end position="60"/>
    </location>
</feature>
<evidence type="ECO:0000313" key="8">
    <source>
        <dbReference type="Proteomes" id="UP000781932"/>
    </source>
</evidence>
<dbReference type="GeneID" id="62163105"/>
<evidence type="ECO:0000256" key="2">
    <source>
        <dbReference type="ARBA" id="ARBA00022692"/>
    </source>
</evidence>
<comment type="subcellular location">
    <subcellularLocation>
        <location evidence="1">Membrane</location>
        <topology evidence="1">Multi-pass membrane protein</topology>
    </subcellularLocation>
</comment>
<dbReference type="AlphaFoldDB" id="A0A9P6I0H4"/>
<reference evidence="7" key="2">
    <citation type="submission" date="2020-11" db="EMBL/GenBank/DDBJ databases">
        <title>Whole genome sequencing of Colletotrichum sp.</title>
        <authorList>
            <person name="Li H."/>
        </authorList>
    </citation>
    <scope>NUCLEOTIDE SEQUENCE</scope>
    <source>
        <strain evidence="7">CkLH20</strain>
    </source>
</reference>
<sequence length="556" mass="60707">MSTGLPPGVPPNVKVFGPGANCTLEICPVEMSVYGYRPSLAANITFLSLYLVSATIHVYLGFRWKTWFFMGCMVFGAVNAVLGYAGRVVMYYNPFNFAAFMIQIICITSGPVYYSAAIYVTLAAAIKYFSPSLSRFEPNLFYWIFIPADVVCLIFQAVGGALSTASAGSSEIGVNMALVGLSLQVAVMVVFCAFFADYLIRYFRAGSTERFGTRSKLFFGFMALAIILILVRCSYRLVELRNGYRGELIRDEPIFIGLEGVMVIAAVFCLMVSHPGFVFKTNAKDGDADSTPGRPDPSPLDLSWTQPAPPPYSSPMPITNIPDSVELMESVGLAFENSSETSSSSNPSLQPDFASIFGGAGTYAPNGLSMGMHMGVDGTQDLMNQGKDNILAEAYSQLANVLFGLHNLTSYGECGPAADLATRLSSLEKVFPLVSTLCDILKRPQLNHLLGTQKMLSSPCLLLASSVISTVVEIYSGRLSPFQPSDGDRESMAELGTQQRLQLQTDAMVMDYHLTELRPIVKMACVAMHDSQTIDLMDTMRRTLREFLEDWSTLNL</sequence>
<keyword evidence="4 6" id="KW-0472">Membrane</keyword>
<proteinExistence type="predicted"/>
<dbReference type="GO" id="GO:0005886">
    <property type="term" value="C:plasma membrane"/>
    <property type="evidence" value="ECO:0007669"/>
    <property type="project" value="TreeGrafter"/>
</dbReference>
<keyword evidence="3 6" id="KW-1133">Transmembrane helix</keyword>
<dbReference type="PANTHER" id="PTHR31465:SF9">
    <property type="entry name" value="SPHINGOID LONG-CHAIN BASE TRANSPORTER RSB1"/>
    <property type="match status" value="1"/>
</dbReference>